<evidence type="ECO:0000313" key="9">
    <source>
        <dbReference type="EMBL" id="MQL97723.1"/>
    </source>
</evidence>
<evidence type="ECO:0000256" key="4">
    <source>
        <dbReference type="ARBA" id="ARBA00023163"/>
    </source>
</evidence>
<comment type="similarity">
    <text evidence="2">Belongs to the bHLH protein family.</text>
</comment>
<evidence type="ECO:0000256" key="6">
    <source>
        <dbReference type="SAM" id="Coils"/>
    </source>
</evidence>
<dbReference type="InterPro" id="IPR036638">
    <property type="entry name" value="HLH_DNA-bd_sf"/>
</dbReference>
<dbReference type="PANTHER" id="PTHR31945">
    <property type="entry name" value="TRANSCRIPTION FACTOR SCREAM2-RELATED"/>
    <property type="match status" value="1"/>
</dbReference>
<evidence type="ECO:0000313" key="10">
    <source>
        <dbReference type="Proteomes" id="UP000652761"/>
    </source>
</evidence>
<organism evidence="9 10">
    <name type="scientific">Colocasia esculenta</name>
    <name type="common">Wild taro</name>
    <name type="synonym">Arum esculentum</name>
    <dbReference type="NCBI Taxonomy" id="4460"/>
    <lineage>
        <taxon>Eukaryota</taxon>
        <taxon>Viridiplantae</taxon>
        <taxon>Streptophyta</taxon>
        <taxon>Embryophyta</taxon>
        <taxon>Tracheophyta</taxon>
        <taxon>Spermatophyta</taxon>
        <taxon>Magnoliopsida</taxon>
        <taxon>Liliopsida</taxon>
        <taxon>Araceae</taxon>
        <taxon>Aroideae</taxon>
        <taxon>Colocasieae</taxon>
        <taxon>Colocasia</taxon>
    </lineage>
</organism>
<comment type="subcellular location">
    <subcellularLocation>
        <location evidence="1">Nucleus</location>
    </subcellularLocation>
</comment>
<dbReference type="Pfam" id="PF00010">
    <property type="entry name" value="HLH"/>
    <property type="match status" value="1"/>
</dbReference>
<evidence type="ECO:0000256" key="5">
    <source>
        <dbReference type="ARBA" id="ARBA00023242"/>
    </source>
</evidence>
<dbReference type="AlphaFoldDB" id="A0A843W065"/>
<evidence type="ECO:0000256" key="2">
    <source>
        <dbReference type="ARBA" id="ARBA00005510"/>
    </source>
</evidence>
<dbReference type="GO" id="GO:0005634">
    <property type="term" value="C:nucleus"/>
    <property type="evidence" value="ECO:0007669"/>
    <property type="project" value="UniProtKB-SubCell"/>
</dbReference>
<keyword evidence="6" id="KW-0175">Coiled coil</keyword>
<feature type="coiled-coil region" evidence="6">
    <location>
        <begin position="94"/>
        <end position="121"/>
    </location>
</feature>
<protein>
    <recommendedName>
        <fullName evidence="8">BHLH domain-containing protein</fullName>
    </recommendedName>
</protein>
<feature type="domain" description="BHLH" evidence="8">
    <location>
        <begin position="49"/>
        <end position="104"/>
    </location>
</feature>
<keyword evidence="5" id="KW-0539">Nucleus</keyword>
<accession>A0A843W065</accession>
<keyword evidence="10" id="KW-1185">Reference proteome</keyword>
<dbReference type="GO" id="GO:0046983">
    <property type="term" value="F:protein dimerization activity"/>
    <property type="evidence" value="ECO:0007669"/>
    <property type="project" value="InterPro"/>
</dbReference>
<proteinExistence type="inferred from homology"/>
<dbReference type="Gene3D" id="4.10.280.10">
    <property type="entry name" value="Helix-loop-helix DNA-binding domain"/>
    <property type="match status" value="1"/>
</dbReference>
<name>A0A843W065_COLES</name>
<dbReference type="InterPro" id="IPR051358">
    <property type="entry name" value="TF_AMS/ICE1/BHLH6-like"/>
</dbReference>
<feature type="region of interest" description="Disordered" evidence="7">
    <location>
        <begin position="22"/>
        <end position="56"/>
    </location>
</feature>
<gene>
    <name evidence="9" type="ORF">Taro_030414</name>
</gene>
<dbReference type="GO" id="GO:0003700">
    <property type="term" value="F:DNA-binding transcription factor activity"/>
    <property type="evidence" value="ECO:0007669"/>
    <property type="project" value="TreeGrafter"/>
</dbReference>
<evidence type="ECO:0000256" key="1">
    <source>
        <dbReference type="ARBA" id="ARBA00004123"/>
    </source>
</evidence>
<evidence type="ECO:0000259" key="8">
    <source>
        <dbReference type="PROSITE" id="PS50888"/>
    </source>
</evidence>
<dbReference type="SMART" id="SM00353">
    <property type="entry name" value="HLH"/>
    <property type="match status" value="1"/>
</dbReference>
<keyword evidence="3" id="KW-0805">Transcription regulation</keyword>
<dbReference type="InterPro" id="IPR011598">
    <property type="entry name" value="bHLH_dom"/>
</dbReference>
<dbReference type="SUPFAM" id="SSF47459">
    <property type="entry name" value="HLH, helix-loop-helix DNA-binding domain"/>
    <property type="match status" value="1"/>
</dbReference>
<dbReference type="PROSITE" id="PS50888">
    <property type="entry name" value="BHLH"/>
    <property type="match status" value="1"/>
</dbReference>
<keyword evidence="4" id="KW-0804">Transcription</keyword>
<dbReference type="Proteomes" id="UP000652761">
    <property type="component" value="Unassembled WGS sequence"/>
</dbReference>
<comment type="caution">
    <text evidence="9">The sequence shown here is derived from an EMBL/GenBank/DDBJ whole genome shotgun (WGS) entry which is preliminary data.</text>
</comment>
<evidence type="ECO:0000256" key="3">
    <source>
        <dbReference type="ARBA" id="ARBA00023015"/>
    </source>
</evidence>
<evidence type="ECO:0000256" key="7">
    <source>
        <dbReference type="SAM" id="MobiDB-lite"/>
    </source>
</evidence>
<reference evidence="9" key="1">
    <citation type="submission" date="2017-07" db="EMBL/GenBank/DDBJ databases">
        <title>Taro Niue Genome Assembly and Annotation.</title>
        <authorList>
            <person name="Atibalentja N."/>
            <person name="Keating K."/>
            <person name="Fields C.J."/>
        </authorList>
    </citation>
    <scope>NUCLEOTIDE SEQUENCE</scope>
    <source>
        <strain evidence="9">Niue_2</strain>
        <tissue evidence="9">Leaf</tissue>
    </source>
</reference>
<dbReference type="EMBL" id="NMUH01002089">
    <property type="protein sequence ID" value="MQL97723.1"/>
    <property type="molecule type" value="Genomic_DNA"/>
</dbReference>
<dbReference type="OrthoDB" id="690068at2759"/>
<dbReference type="GO" id="GO:0043565">
    <property type="term" value="F:sequence-specific DNA binding"/>
    <property type="evidence" value="ECO:0007669"/>
    <property type="project" value="TreeGrafter"/>
</dbReference>
<feature type="compositionally biased region" description="Basic and acidic residues" evidence="7">
    <location>
        <begin position="24"/>
        <end position="36"/>
    </location>
</feature>
<dbReference type="PANTHER" id="PTHR31945:SF26">
    <property type="entry name" value="TRANSCRIPTION FACTOR BHLH35"/>
    <property type="match status" value="1"/>
</dbReference>
<sequence length="264" mass="29026">MPRQGQKRRAAPVDFVAEILCGRDGNEEGDAGKHDGPVGAAGTPPAESEYKSKNLETERRRRARIKHQLFTLRSLVPRITKAYASHIMSKEATITDAVDYIQELERQKERLQKELLGMADETPEKQVSDSRMGAEAASQEPVHCKAQEGVEMSTLGKNRFLAGIVCRSRRGGFTRMVEAVGSLGLEVTDASFLSVDGLSQIMLCMEVSKALVPCGLSVPGFWSSVSTAMKSRRLMGGFVHVFLFCKRVRLGRRRGGTGRSLATR</sequence>